<dbReference type="Gene3D" id="3.30.1370.110">
    <property type="match status" value="1"/>
</dbReference>
<dbReference type="SUPFAM" id="SSF160443">
    <property type="entry name" value="SMR domain-like"/>
    <property type="match status" value="1"/>
</dbReference>
<dbReference type="InterPro" id="IPR005747">
    <property type="entry name" value="MutS2"/>
</dbReference>
<dbReference type="EC" id="3.6.4.-" evidence="7"/>
<keyword evidence="5 7" id="KW-0694">RNA-binding</keyword>
<organism evidence="10 11">
    <name type="scientific">Agaribacillus aureus</name>
    <dbReference type="NCBI Taxonomy" id="3051825"/>
    <lineage>
        <taxon>Bacteria</taxon>
        <taxon>Pseudomonadati</taxon>
        <taxon>Bacteroidota</taxon>
        <taxon>Cytophagia</taxon>
        <taxon>Cytophagales</taxon>
        <taxon>Splendidivirgaceae</taxon>
        <taxon>Agaribacillus</taxon>
    </lineage>
</organism>
<dbReference type="NCBIfam" id="TIGR01069">
    <property type="entry name" value="mutS2"/>
    <property type="match status" value="1"/>
</dbReference>
<evidence type="ECO:0000256" key="8">
    <source>
        <dbReference type="SAM" id="Coils"/>
    </source>
</evidence>
<keyword evidence="6 7" id="KW-0238">DNA-binding</keyword>
<evidence type="ECO:0000256" key="2">
    <source>
        <dbReference type="ARBA" id="ARBA00022741"/>
    </source>
</evidence>
<name>A0ABT8L4M7_9BACT</name>
<dbReference type="SMART" id="SM00533">
    <property type="entry name" value="MUTSd"/>
    <property type="match status" value="1"/>
</dbReference>
<dbReference type="SUPFAM" id="SSF52540">
    <property type="entry name" value="P-loop containing nucleoside triphosphate hydrolases"/>
    <property type="match status" value="1"/>
</dbReference>
<evidence type="ECO:0000313" key="11">
    <source>
        <dbReference type="Proteomes" id="UP001172083"/>
    </source>
</evidence>
<accession>A0ABT8L4M7</accession>
<dbReference type="InterPro" id="IPR002625">
    <property type="entry name" value="Smr_dom"/>
</dbReference>
<comment type="similarity">
    <text evidence="7">Belongs to the DNA mismatch repair MutS family. MutS2 subfamily.</text>
</comment>
<protein>
    <recommendedName>
        <fullName evidence="7">Endonuclease MutS2</fullName>
        <ecNumber evidence="7">3.1.-.-</ecNumber>
    </recommendedName>
    <alternativeName>
        <fullName evidence="7">Ribosome-associated protein quality control-upstream factor</fullName>
        <shortName evidence="7">RQC-upstream factor</shortName>
        <shortName evidence="7">RqcU</shortName>
        <ecNumber evidence="7">3.6.4.-</ecNumber>
    </alternativeName>
</protein>
<dbReference type="Pfam" id="PF01713">
    <property type="entry name" value="Smr"/>
    <property type="match status" value="1"/>
</dbReference>
<dbReference type="SUPFAM" id="SSF48334">
    <property type="entry name" value="DNA repair protein MutS, domain III"/>
    <property type="match status" value="1"/>
</dbReference>
<dbReference type="HAMAP" id="MF_00092">
    <property type="entry name" value="MutS2"/>
    <property type="match status" value="1"/>
</dbReference>
<dbReference type="PIRSF" id="PIRSF005814">
    <property type="entry name" value="MutS_YshD"/>
    <property type="match status" value="1"/>
</dbReference>
<comment type="function">
    <text evidence="7">Acts as a ribosome collision sensor, splitting the ribosome into its 2 subunits. Detects stalled/collided 70S ribosomes which it binds and splits by an ATP-hydrolysis driven conformational change. Acts upstream of the ribosome quality control system (RQC), a ribosome-associated complex that mediates the extraction of incompletely synthesized nascent chains from stalled ribosomes and their subsequent degradation. Probably generates substrates for RQC.</text>
</comment>
<dbReference type="GO" id="GO:0004519">
    <property type="term" value="F:endonuclease activity"/>
    <property type="evidence" value="ECO:0007669"/>
    <property type="project" value="UniProtKB-KW"/>
</dbReference>
<dbReference type="Pfam" id="PF20297">
    <property type="entry name" value="MSSS"/>
    <property type="match status" value="1"/>
</dbReference>
<dbReference type="InterPro" id="IPR007696">
    <property type="entry name" value="DNA_mismatch_repair_MutS_core"/>
</dbReference>
<proteinExistence type="inferred from homology"/>
<feature type="binding site" evidence="7">
    <location>
        <begin position="342"/>
        <end position="349"/>
    </location>
    <ligand>
        <name>ATP</name>
        <dbReference type="ChEBI" id="CHEBI:30616"/>
    </ligand>
</feature>
<dbReference type="EC" id="3.1.-.-" evidence="7"/>
<dbReference type="RefSeq" id="WP_346757318.1">
    <property type="nucleotide sequence ID" value="NZ_JAUJEB010000001.1"/>
</dbReference>
<evidence type="ECO:0000256" key="4">
    <source>
        <dbReference type="ARBA" id="ARBA00022840"/>
    </source>
</evidence>
<sequence>MRYPEDIEFKLGFEKIKTLVAKHCSSTLGIDFVDRIRFSANRGSITRLISQTAEFKKIIESGESFPNSNYIDVVDGLNKVKVEGVFLQENELHDISISLDTILKCLGFFSKSKEEYPELFGLADGIHVEKMICEEIDRKIDEKGLLRNNATPELAKIRQSIQSEQVKIRRQLNQELQHAIKQGYVPDDTNITIRGGRMVIPVLAEHKRKIKGFIHDTSSSGQLVYMEPTTVLEVNNAVRELEYQERREIIRILTGLTDMLRPHLDELMKAYRFLGMVDFVRAKARFALEIQAVMPAISAEKQIEWQQARHPLLLLAHKKLGKEVVPLSIRLDRDQRILVISGPNAGGKSVCLKTVGLLQYMFQCGLLIPVEEGAKVCVFKNLFIDIGDEQSIENDLSTYSSHLTNMKHFLKHSDKDTLFLIDEFGTGTDPNFGGAIAEEILGRLHENEAYGVVNTHYGNLKQYADSTEGIVNGAMRFDVQNLEPLYKLEIGKPGSSFALEIAYKIGLPHQLIDRVKNSLGNEKVNFDKLLAKLERDKQNFDNKKGELKRKNKELDKLLQKYQQLSQELDKQKKSILNQAKEEARQLLEGTNRKIEATIKSIKESKAEKATTKVARQSLDTLKKSLKPQKVKKVKQEVEVIDGEIEVGAYVRIIGQKTLGEVLAIKGKDVEIRIGALTSKVKRNRLERVSKKTFKEMDKLPESPLPSVGFDVSKKNIEFKSQIDLRGKRTNEALEAVDNLIDDALILGIRELRVLHGKGDGILKEMIRNHLRTYSQVRNIHDEHADRGGAGITIFELG</sequence>
<comment type="subunit">
    <text evidence="7">Homodimer. Binds to stalled ribosomes, contacting rRNA.</text>
</comment>
<dbReference type="InterPro" id="IPR045076">
    <property type="entry name" value="MutS"/>
</dbReference>
<evidence type="ECO:0000256" key="1">
    <source>
        <dbReference type="ARBA" id="ARBA00022730"/>
    </source>
</evidence>
<dbReference type="PROSITE" id="PS50828">
    <property type="entry name" value="SMR"/>
    <property type="match status" value="1"/>
</dbReference>
<evidence type="ECO:0000256" key="3">
    <source>
        <dbReference type="ARBA" id="ARBA00022801"/>
    </source>
</evidence>
<comment type="function">
    <text evidence="7">Endonuclease that is involved in the suppression of homologous recombination and thus may have a key role in the control of bacterial genetic diversity.</text>
</comment>
<keyword evidence="8" id="KW-0175">Coiled coil</keyword>
<keyword evidence="4 7" id="KW-0067">ATP-binding</keyword>
<evidence type="ECO:0000259" key="9">
    <source>
        <dbReference type="PROSITE" id="PS50828"/>
    </source>
</evidence>
<dbReference type="InterPro" id="IPR027417">
    <property type="entry name" value="P-loop_NTPase"/>
</dbReference>
<dbReference type="Proteomes" id="UP001172083">
    <property type="component" value="Unassembled WGS sequence"/>
</dbReference>
<dbReference type="PANTHER" id="PTHR48466">
    <property type="entry name" value="OS10G0509000 PROTEIN-RELATED"/>
    <property type="match status" value="1"/>
</dbReference>
<comment type="caution">
    <text evidence="10">The sequence shown here is derived from an EMBL/GenBank/DDBJ whole genome shotgun (WGS) entry which is preliminary data.</text>
</comment>
<reference evidence="10" key="1">
    <citation type="submission" date="2023-06" db="EMBL/GenBank/DDBJ databases">
        <title>Genomic of Agaribacillus aureum.</title>
        <authorList>
            <person name="Wang G."/>
        </authorList>
    </citation>
    <scope>NUCLEOTIDE SEQUENCE</scope>
    <source>
        <strain evidence="10">BMA12</strain>
    </source>
</reference>
<dbReference type="PANTHER" id="PTHR48466:SF2">
    <property type="entry name" value="OS10G0509000 PROTEIN"/>
    <property type="match status" value="1"/>
</dbReference>
<dbReference type="InterPro" id="IPR000432">
    <property type="entry name" value="DNA_mismatch_repair_MutS_C"/>
</dbReference>
<keyword evidence="2 7" id="KW-0547">Nucleotide-binding</keyword>
<dbReference type="SMART" id="SM00534">
    <property type="entry name" value="MUTSac"/>
    <property type="match status" value="1"/>
</dbReference>
<feature type="coiled-coil region" evidence="8">
    <location>
        <begin position="530"/>
        <end position="607"/>
    </location>
</feature>
<evidence type="ECO:0000256" key="7">
    <source>
        <dbReference type="HAMAP-Rule" id="MF_00092"/>
    </source>
</evidence>
<keyword evidence="7 10" id="KW-0255">Endonuclease</keyword>
<keyword evidence="1 7" id="KW-0699">rRNA-binding</keyword>
<evidence type="ECO:0000313" key="10">
    <source>
        <dbReference type="EMBL" id="MDN5211991.1"/>
    </source>
</evidence>
<feature type="domain" description="Smr" evidence="9">
    <location>
        <begin position="722"/>
        <end position="797"/>
    </location>
</feature>
<dbReference type="EMBL" id="JAUJEB010000001">
    <property type="protein sequence ID" value="MDN5211991.1"/>
    <property type="molecule type" value="Genomic_DNA"/>
</dbReference>
<dbReference type="InterPro" id="IPR046893">
    <property type="entry name" value="MSSS"/>
</dbReference>
<keyword evidence="7" id="KW-0540">Nuclease</keyword>
<keyword evidence="11" id="KW-1185">Reference proteome</keyword>
<dbReference type="Gene3D" id="3.40.50.300">
    <property type="entry name" value="P-loop containing nucleotide triphosphate hydrolases"/>
    <property type="match status" value="1"/>
</dbReference>
<dbReference type="Pfam" id="PF00488">
    <property type="entry name" value="MutS_V"/>
    <property type="match status" value="1"/>
</dbReference>
<evidence type="ECO:0000256" key="6">
    <source>
        <dbReference type="ARBA" id="ARBA00023125"/>
    </source>
</evidence>
<gene>
    <name evidence="7" type="primary">mutS2</name>
    <name evidence="7" type="synonym">rqcU</name>
    <name evidence="10" type="ORF">QQ020_08010</name>
</gene>
<dbReference type="InterPro" id="IPR036063">
    <property type="entry name" value="Smr_dom_sf"/>
</dbReference>
<dbReference type="SMART" id="SM00463">
    <property type="entry name" value="SMR"/>
    <property type="match status" value="1"/>
</dbReference>
<evidence type="ECO:0000256" key="5">
    <source>
        <dbReference type="ARBA" id="ARBA00022884"/>
    </source>
</evidence>
<dbReference type="InterPro" id="IPR036187">
    <property type="entry name" value="DNA_mismatch_repair_MutS_sf"/>
</dbReference>
<keyword evidence="3 7" id="KW-0378">Hydrolase</keyword>